<evidence type="ECO:0000313" key="1">
    <source>
        <dbReference type="EMBL" id="MFC3937193.1"/>
    </source>
</evidence>
<gene>
    <name evidence="1" type="ORF">ACFOW3_21445</name>
</gene>
<accession>A0ABV8DFK2</accession>
<organism evidence="1 2">
    <name type="scientific">Acidovorax facilis</name>
    <dbReference type="NCBI Taxonomy" id="12917"/>
    <lineage>
        <taxon>Bacteria</taxon>
        <taxon>Pseudomonadati</taxon>
        <taxon>Pseudomonadota</taxon>
        <taxon>Betaproteobacteria</taxon>
        <taxon>Burkholderiales</taxon>
        <taxon>Comamonadaceae</taxon>
        <taxon>Acidovorax</taxon>
    </lineage>
</organism>
<comment type="caution">
    <text evidence="1">The sequence shown here is derived from an EMBL/GenBank/DDBJ whole genome shotgun (WGS) entry which is preliminary data.</text>
</comment>
<evidence type="ECO:0000313" key="2">
    <source>
        <dbReference type="Proteomes" id="UP001595693"/>
    </source>
</evidence>
<reference evidence="2" key="1">
    <citation type="journal article" date="2019" name="Int. J. Syst. Evol. Microbiol.">
        <title>The Global Catalogue of Microorganisms (GCM) 10K type strain sequencing project: providing services to taxonomists for standard genome sequencing and annotation.</title>
        <authorList>
            <consortium name="The Broad Institute Genomics Platform"/>
            <consortium name="The Broad Institute Genome Sequencing Center for Infectious Disease"/>
            <person name="Wu L."/>
            <person name="Ma J."/>
        </authorList>
    </citation>
    <scope>NUCLEOTIDE SEQUENCE [LARGE SCALE GENOMIC DNA]</scope>
    <source>
        <strain evidence="2">CCUG 2113</strain>
    </source>
</reference>
<name>A0ABV8DFK2_9BURK</name>
<dbReference type="Proteomes" id="UP001595693">
    <property type="component" value="Unassembled WGS sequence"/>
</dbReference>
<keyword evidence="2" id="KW-1185">Reference proteome</keyword>
<sequence>MNAFHFLKTCTALAAASVLLVACGGGNDDDPTPSNEPGVLTVTSATVDGLNGVYGNGTLNLTGVDKENPIGSVPELCAFRFDGANKVGSSATAFGDIRYRPDATGLHQVFLTFDGKEYASGEPTDTAVVRESDQVRFSGKTLTATDGSNATLRVTGIVPMRPNRPLGC</sequence>
<dbReference type="EMBL" id="JBHSAJ010000063">
    <property type="protein sequence ID" value="MFC3937193.1"/>
    <property type="molecule type" value="Genomic_DNA"/>
</dbReference>
<protein>
    <recommendedName>
        <fullName evidence="3">Lipoprotein</fullName>
    </recommendedName>
</protein>
<proteinExistence type="predicted"/>
<dbReference type="RefSeq" id="WP_055393055.1">
    <property type="nucleotide sequence ID" value="NZ_CP192460.1"/>
</dbReference>
<evidence type="ECO:0008006" key="3">
    <source>
        <dbReference type="Google" id="ProtNLM"/>
    </source>
</evidence>